<proteinExistence type="predicted"/>
<dbReference type="Gene3D" id="3.30.60.230">
    <property type="entry name" value="Lsr2, dimerization domain"/>
    <property type="match status" value="1"/>
</dbReference>
<keyword evidence="4" id="KW-1185">Reference proteome</keyword>
<dbReference type="Proteomes" id="UP001500804">
    <property type="component" value="Unassembled WGS sequence"/>
</dbReference>
<reference evidence="4" key="1">
    <citation type="journal article" date="2019" name="Int. J. Syst. Evol. Microbiol.">
        <title>The Global Catalogue of Microorganisms (GCM) 10K type strain sequencing project: providing services to taxonomists for standard genome sequencing and annotation.</title>
        <authorList>
            <consortium name="The Broad Institute Genomics Platform"/>
            <consortium name="The Broad Institute Genome Sequencing Center for Infectious Disease"/>
            <person name="Wu L."/>
            <person name="Ma J."/>
        </authorList>
    </citation>
    <scope>NUCLEOTIDE SEQUENCE [LARGE SCALE GENOMIC DNA]</scope>
    <source>
        <strain evidence="4">JCM 18302</strain>
    </source>
</reference>
<evidence type="ECO:0000256" key="1">
    <source>
        <dbReference type="SAM" id="MobiDB-lite"/>
    </source>
</evidence>
<evidence type="ECO:0000313" key="3">
    <source>
        <dbReference type="EMBL" id="GAA5137981.1"/>
    </source>
</evidence>
<evidence type="ECO:0000259" key="2">
    <source>
        <dbReference type="Pfam" id="PF11774"/>
    </source>
</evidence>
<accession>A0ABP9P104</accession>
<dbReference type="Pfam" id="PF11774">
    <property type="entry name" value="Lsr2"/>
    <property type="match status" value="1"/>
</dbReference>
<sequence>MATQTRWLLVDDIDGSRPATTVEFGLDGESYAVDLSAEHAAELRSVLGEFIAAARARHEERTPALRHAPDPRTTVTAPVASADPPAPPAPHGGLTDVLRDLRAEVRRALFEILTALLDILRRRLDARRVSRGATSAGVGGA</sequence>
<protein>
    <recommendedName>
        <fullName evidence="2">Lsr2 dimerization domain-containing protein</fullName>
    </recommendedName>
</protein>
<dbReference type="InterPro" id="IPR042261">
    <property type="entry name" value="Lsr2-like_dimerization"/>
</dbReference>
<dbReference type="EMBL" id="BAABJO010000039">
    <property type="protein sequence ID" value="GAA5137981.1"/>
    <property type="molecule type" value="Genomic_DNA"/>
</dbReference>
<feature type="domain" description="Lsr2 dimerization" evidence="2">
    <location>
        <begin position="1"/>
        <end position="55"/>
    </location>
</feature>
<organism evidence="3 4">
    <name type="scientific">Pseudonocardia adelaidensis</name>
    <dbReference type="NCBI Taxonomy" id="648754"/>
    <lineage>
        <taxon>Bacteria</taxon>
        <taxon>Bacillati</taxon>
        <taxon>Actinomycetota</taxon>
        <taxon>Actinomycetes</taxon>
        <taxon>Pseudonocardiales</taxon>
        <taxon>Pseudonocardiaceae</taxon>
        <taxon>Pseudonocardia</taxon>
    </lineage>
</organism>
<name>A0ABP9P104_9PSEU</name>
<feature type="region of interest" description="Disordered" evidence="1">
    <location>
        <begin position="58"/>
        <end position="93"/>
    </location>
</feature>
<feature type="compositionally biased region" description="Basic and acidic residues" evidence="1">
    <location>
        <begin position="58"/>
        <end position="70"/>
    </location>
</feature>
<dbReference type="RefSeq" id="WP_345611423.1">
    <property type="nucleotide sequence ID" value="NZ_BAABJO010000039.1"/>
</dbReference>
<comment type="caution">
    <text evidence="3">The sequence shown here is derived from an EMBL/GenBank/DDBJ whole genome shotgun (WGS) entry which is preliminary data.</text>
</comment>
<gene>
    <name evidence="3" type="ORF">GCM10023320_71680</name>
</gene>
<evidence type="ECO:0000313" key="4">
    <source>
        <dbReference type="Proteomes" id="UP001500804"/>
    </source>
</evidence>
<dbReference type="InterPro" id="IPR024412">
    <property type="entry name" value="Lsr2_dim_dom"/>
</dbReference>